<keyword evidence="2" id="KW-1185">Reference proteome</keyword>
<dbReference type="AlphaFoldDB" id="A0AAV5M4F6"/>
<dbReference type="Proteomes" id="UP001054252">
    <property type="component" value="Unassembled WGS sequence"/>
</dbReference>
<accession>A0AAV5M4F6</accession>
<sequence length="44" mass="4899">MPVMERIEAAAAAADGQRSVGFWFAWLENCAILLFRLVSLARNC</sequence>
<evidence type="ECO:0000313" key="1">
    <source>
        <dbReference type="EMBL" id="GKV44357.1"/>
    </source>
</evidence>
<dbReference type="EMBL" id="BPVZ01000180">
    <property type="protein sequence ID" value="GKV44357.1"/>
    <property type="molecule type" value="Genomic_DNA"/>
</dbReference>
<evidence type="ECO:0000313" key="2">
    <source>
        <dbReference type="Proteomes" id="UP001054252"/>
    </source>
</evidence>
<reference evidence="1 2" key="1">
    <citation type="journal article" date="2021" name="Commun. Biol.">
        <title>The genome of Shorea leprosula (Dipterocarpaceae) highlights the ecological relevance of drought in aseasonal tropical rainforests.</title>
        <authorList>
            <person name="Ng K.K.S."/>
            <person name="Kobayashi M.J."/>
            <person name="Fawcett J.A."/>
            <person name="Hatakeyama M."/>
            <person name="Paape T."/>
            <person name="Ng C.H."/>
            <person name="Ang C.C."/>
            <person name="Tnah L.H."/>
            <person name="Lee C.T."/>
            <person name="Nishiyama T."/>
            <person name="Sese J."/>
            <person name="O'Brien M.J."/>
            <person name="Copetti D."/>
            <person name="Mohd Noor M.I."/>
            <person name="Ong R.C."/>
            <person name="Putra M."/>
            <person name="Sireger I.Z."/>
            <person name="Indrioko S."/>
            <person name="Kosugi Y."/>
            <person name="Izuno A."/>
            <person name="Isagi Y."/>
            <person name="Lee S.L."/>
            <person name="Shimizu K.K."/>
        </authorList>
    </citation>
    <scope>NUCLEOTIDE SEQUENCE [LARGE SCALE GENOMIC DNA]</scope>
    <source>
        <strain evidence="1">214</strain>
    </source>
</reference>
<organism evidence="1 2">
    <name type="scientific">Rubroshorea leprosula</name>
    <dbReference type="NCBI Taxonomy" id="152421"/>
    <lineage>
        <taxon>Eukaryota</taxon>
        <taxon>Viridiplantae</taxon>
        <taxon>Streptophyta</taxon>
        <taxon>Embryophyta</taxon>
        <taxon>Tracheophyta</taxon>
        <taxon>Spermatophyta</taxon>
        <taxon>Magnoliopsida</taxon>
        <taxon>eudicotyledons</taxon>
        <taxon>Gunneridae</taxon>
        <taxon>Pentapetalae</taxon>
        <taxon>rosids</taxon>
        <taxon>malvids</taxon>
        <taxon>Malvales</taxon>
        <taxon>Dipterocarpaceae</taxon>
        <taxon>Rubroshorea</taxon>
    </lineage>
</organism>
<proteinExistence type="predicted"/>
<comment type="caution">
    <text evidence="1">The sequence shown here is derived from an EMBL/GenBank/DDBJ whole genome shotgun (WGS) entry which is preliminary data.</text>
</comment>
<gene>
    <name evidence="1" type="ORF">SLEP1_g51551</name>
</gene>
<name>A0AAV5M4F6_9ROSI</name>
<protein>
    <submittedName>
        <fullName evidence="1">Uncharacterized protein</fullName>
    </submittedName>
</protein>